<dbReference type="GO" id="GO:0046782">
    <property type="term" value="P:regulation of viral transcription"/>
    <property type="evidence" value="ECO:0007669"/>
    <property type="project" value="InterPro"/>
</dbReference>
<evidence type="ECO:0000256" key="2">
    <source>
        <dbReference type="SAM" id="MobiDB-lite"/>
    </source>
</evidence>
<name>A0A6C0E173_9ZZZZ</name>
<feature type="coiled-coil region" evidence="1">
    <location>
        <begin position="39"/>
        <end position="92"/>
    </location>
</feature>
<feature type="compositionally biased region" description="Basic residues" evidence="2">
    <location>
        <begin position="149"/>
        <end position="158"/>
    </location>
</feature>
<keyword evidence="1" id="KW-0175">Coiled coil</keyword>
<protein>
    <recommendedName>
        <fullName evidence="4">Viral late gene transcription factor 3 zinc ribbon domain-containing protein</fullName>
    </recommendedName>
</protein>
<evidence type="ECO:0000313" key="3">
    <source>
        <dbReference type="EMBL" id="QHT22039.1"/>
    </source>
</evidence>
<dbReference type="EMBL" id="MN739701">
    <property type="protein sequence ID" value="QHT22039.1"/>
    <property type="molecule type" value="Genomic_DNA"/>
</dbReference>
<proteinExistence type="predicted"/>
<sequence length="430" mass="51332">MCDDYKYKSDKHQFRAKSRTIDEMHNDYLDEFKILTENKPQLLEKIRVIEQEINKLSQQKISNLDLQHSRQKNELKEQQEKLQQELSKIDTNKNIVDYFYKCGDIIYDYYDLTNGILYGQDTEDNEKPNSHIEISKELMELTKINKTKKVKKEVRKRKKEDENNDNQDNNNSIMSFFTNNDDNNDSKKICKTSLQNEYLTIFDADYASKTNKVSLIKDCEKCNIKMILLYSDAKIVCPSCGLSEIIIIETDVPLHKETFNEKPKYPYKRIGHCVEKLNQLLCKKTISIPTDVYTKIYQEIKKHSIEKETISEEFIHKVLKKNKWVMLYDDIRYIHSKITGSVPETITRDEYEEVLKRFNIADDMYEKKFKPKDRNNFLKYTYVLNKIFLSIDRPDIAKHFKLFKSAIRTKNHDKVWKYICDETGWKYFSS</sequence>
<evidence type="ECO:0000256" key="1">
    <source>
        <dbReference type="SAM" id="Coils"/>
    </source>
</evidence>
<accession>A0A6C0E173</accession>
<dbReference type="Pfam" id="PF04947">
    <property type="entry name" value="Pox_VLTF3"/>
    <property type="match status" value="1"/>
</dbReference>
<feature type="region of interest" description="Disordered" evidence="2">
    <location>
        <begin position="149"/>
        <end position="179"/>
    </location>
</feature>
<dbReference type="InterPro" id="IPR007031">
    <property type="entry name" value="Poxvirus_VLTF3"/>
</dbReference>
<dbReference type="AlphaFoldDB" id="A0A6C0E173"/>
<evidence type="ECO:0008006" key="4">
    <source>
        <dbReference type="Google" id="ProtNLM"/>
    </source>
</evidence>
<organism evidence="3">
    <name type="scientific">viral metagenome</name>
    <dbReference type="NCBI Taxonomy" id="1070528"/>
    <lineage>
        <taxon>unclassified sequences</taxon>
        <taxon>metagenomes</taxon>
        <taxon>organismal metagenomes</taxon>
    </lineage>
</organism>
<reference evidence="3" key="1">
    <citation type="journal article" date="2020" name="Nature">
        <title>Giant virus diversity and host interactions through global metagenomics.</title>
        <authorList>
            <person name="Schulz F."/>
            <person name="Roux S."/>
            <person name="Paez-Espino D."/>
            <person name="Jungbluth S."/>
            <person name="Walsh D.A."/>
            <person name="Denef V.J."/>
            <person name="McMahon K.D."/>
            <person name="Konstantinidis K.T."/>
            <person name="Eloe-Fadrosh E.A."/>
            <person name="Kyrpides N.C."/>
            <person name="Woyke T."/>
        </authorList>
    </citation>
    <scope>NUCLEOTIDE SEQUENCE</scope>
    <source>
        <strain evidence="3">GVMAG-M-3300023179-103</strain>
    </source>
</reference>